<organism evidence="1 2">
    <name type="scientific">Polyplax serrata</name>
    <name type="common">Common mouse louse</name>
    <dbReference type="NCBI Taxonomy" id="468196"/>
    <lineage>
        <taxon>Eukaryota</taxon>
        <taxon>Metazoa</taxon>
        <taxon>Ecdysozoa</taxon>
        <taxon>Arthropoda</taxon>
        <taxon>Hexapoda</taxon>
        <taxon>Insecta</taxon>
        <taxon>Pterygota</taxon>
        <taxon>Neoptera</taxon>
        <taxon>Paraneoptera</taxon>
        <taxon>Psocodea</taxon>
        <taxon>Troctomorpha</taxon>
        <taxon>Phthiraptera</taxon>
        <taxon>Anoplura</taxon>
        <taxon>Polyplacidae</taxon>
        <taxon>Polyplax</taxon>
    </lineage>
</organism>
<protein>
    <submittedName>
        <fullName evidence="1">Uncharacterized protein</fullName>
    </submittedName>
</protein>
<reference evidence="1 2" key="1">
    <citation type="submission" date="2023-10" db="EMBL/GenBank/DDBJ databases">
        <title>Genomes of two closely related lineages of the louse Polyplax serrata with different host specificities.</title>
        <authorList>
            <person name="Martinu J."/>
            <person name="Tarabai H."/>
            <person name="Stefka J."/>
            <person name="Hypsa V."/>
        </authorList>
    </citation>
    <scope>NUCLEOTIDE SEQUENCE [LARGE SCALE GENOMIC DNA]</scope>
    <source>
        <strain evidence="1">HR10_N</strain>
    </source>
</reference>
<evidence type="ECO:0000313" key="1">
    <source>
        <dbReference type="EMBL" id="KAK6630205.1"/>
    </source>
</evidence>
<dbReference type="EMBL" id="JAWJWE010000014">
    <property type="protein sequence ID" value="KAK6630205.1"/>
    <property type="molecule type" value="Genomic_DNA"/>
</dbReference>
<accession>A0AAN8PFQ2</accession>
<gene>
    <name evidence="1" type="ORF">RUM43_015036</name>
</gene>
<dbReference type="Proteomes" id="UP001372834">
    <property type="component" value="Unassembled WGS sequence"/>
</dbReference>
<evidence type="ECO:0000313" key="2">
    <source>
        <dbReference type="Proteomes" id="UP001372834"/>
    </source>
</evidence>
<sequence>MSEHQQVGAQIGETRQGDTFEGIQMWSEAPGGDYFKTSCVPTPVYRSLVSARNETSFTRVVTSVNSTQIVFTPLCLHILPGGSPSDVFILTENVHVVMGKEGRQTTNS</sequence>
<name>A0AAN8PFQ2_POLSC</name>
<comment type="caution">
    <text evidence="1">The sequence shown here is derived from an EMBL/GenBank/DDBJ whole genome shotgun (WGS) entry which is preliminary data.</text>
</comment>
<dbReference type="AlphaFoldDB" id="A0AAN8PFQ2"/>
<proteinExistence type="predicted"/>